<dbReference type="PANTHER" id="PTHR13939:SF0">
    <property type="entry name" value="NMN AMIDOHYDROLASE-LIKE PROTEIN YFAY"/>
    <property type="match status" value="1"/>
</dbReference>
<feature type="domain" description="MoaB/Mog" evidence="1">
    <location>
        <begin position="36"/>
        <end position="197"/>
    </location>
</feature>
<dbReference type="InterPro" id="IPR056596">
    <property type="entry name" value="FLAD1_M"/>
</dbReference>
<proteinExistence type="predicted"/>
<dbReference type="SUPFAM" id="SSF53218">
    <property type="entry name" value="Molybdenum cofactor biosynthesis proteins"/>
    <property type="match status" value="1"/>
</dbReference>
<dbReference type="InterPro" id="IPR001453">
    <property type="entry name" value="MoaB/Mog_dom"/>
</dbReference>
<reference evidence="3" key="1">
    <citation type="submission" date="2017-09" db="EMBL/GenBank/DDBJ databases">
        <title>Genome sequence of Nannocystis excedens DSM 71.</title>
        <authorList>
            <person name="Blom J."/>
        </authorList>
    </citation>
    <scope>NUCLEOTIDE SEQUENCE [LARGE SCALE GENOMIC DNA]</scope>
    <source>
        <strain evidence="3">type strain: E19</strain>
    </source>
</reference>
<dbReference type="Proteomes" id="UP000223606">
    <property type="component" value="Chromosome 1"/>
</dbReference>
<keyword evidence="3" id="KW-1185">Reference proteome</keyword>
<sequence length="283" mass="29865">MWRRKRLWQTGEQVTSVQNDQSADIADASATVPTAGVLVIGDEILSGRTLDTNSGTIAAWLTELGIDLKEMRVVSDDMDAIVEAVNALRSRYTYVFTTGGIGPTHDDITADSIAKAFGVGIDVDPRARAILATNYARPEDLTPARLRMARIPDGADLIDNPISKAPGFRIGNVHVMAGVPKIMEAMLISIEPTLAGGSKMLSETIECPFPEGTIGDPLAAVQAAHPGVSIGSYPRYVDTGYFTLLVVRSRDSAALAAAANAVRAMIEDLSRARASKAGGAAAT</sequence>
<dbReference type="KEGG" id="hdi:HDIA_2551"/>
<gene>
    <name evidence="2" type="primary">cinA</name>
    <name evidence="2" type="ORF">HDIA_2551</name>
</gene>
<dbReference type="InterPro" id="IPR050101">
    <property type="entry name" value="CinA"/>
</dbReference>
<evidence type="ECO:0000259" key="1">
    <source>
        <dbReference type="SMART" id="SM00852"/>
    </source>
</evidence>
<dbReference type="CDD" id="cd00885">
    <property type="entry name" value="cinA"/>
    <property type="match status" value="1"/>
</dbReference>
<organism evidence="2 3">
    <name type="scientific">Hartmannibacter diazotrophicus</name>
    <dbReference type="NCBI Taxonomy" id="1482074"/>
    <lineage>
        <taxon>Bacteria</taxon>
        <taxon>Pseudomonadati</taxon>
        <taxon>Pseudomonadota</taxon>
        <taxon>Alphaproteobacteria</taxon>
        <taxon>Hyphomicrobiales</taxon>
        <taxon>Pleomorphomonadaceae</taxon>
        <taxon>Hartmannibacter</taxon>
    </lineage>
</organism>
<dbReference type="PANTHER" id="PTHR13939">
    <property type="entry name" value="NICOTINAMIDE-NUCLEOTIDE AMIDOHYDROLASE PNCC"/>
    <property type="match status" value="1"/>
</dbReference>
<dbReference type="InterPro" id="IPR036425">
    <property type="entry name" value="MoaB/Mog-like_dom_sf"/>
</dbReference>
<dbReference type="Gene3D" id="3.40.980.10">
    <property type="entry name" value="MoaB/Mog-like domain"/>
    <property type="match status" value="1"/>
</dbReference>
<dbReference type="SMART" id="SM00852">
    <property type="entry name" value="MoCF_biosynth"/>
    <property type="match status" value="1"/>
</dbReference>
<dbReference type="EMBL" id="LT960614">
    <property type="protein sequence ID" value="SON56092.1"/>
    <property type="molecule type" value="Genomic_DNA"/>
</dbReference>
<dbReference type="Pfam" id="PF24102">
    <property type="entry name" value="FLAD1_M"/>
    <property type="match status" value="1"/>
</dbReference>
<name>A0A2C9D700_9HYPH</name>
<accession>A0A2C9D700</accession>
<evidence type="ECO:0000313" key="3">
    <source>
        <dbReference type="Proteomes" id="UP000223606"/>
    </source>
</evidence>
<dbReference type="AlphaFoldDB" id="A0A2C9D700"/>
<evidence type="ECO:0000313" key="2">
    <source>
        <dbReference type="EMBL" id="SON56092.1"/>
    </source>
</evidence>
<dbReference type="Pfam" id="PF00994">
    <property type="entry name" value="MoCF_biosynth"/>
    <property type="match status" value="1"/>
</dbReference>
<protein>
    <submittedName>
        <fullName evidence="2">Exported protein 10</fullName>
    </submittedName>
</protein>